<dbReference type="PANTHER" id="PTHR23025">
    <property type="entry name" value="TRIACYLGLYCEROL LIPASE"/>
    <property type="match status" value="1"/>
</dbReference>
<dbReference type="SUPFAM" id="SSF53474">
    <property type="entry name" value="alpha/beta-Hydrolases"/>
    <property type="match status" value="1"/>
</dbReference>
<evidence type="ECO:0000313" key="5">
    <source>
        <dbReference type="Proteomes" id="UP000445000"/>
    </source>
</evidence>
<dbReference type="InterPro" id="IPR029058">
    <property type="entry name" value="AB_hydrolase_fold"/>
</dbReference>
<dbReference type="PROSITE" id="PS01173">
    <property type="entry name" value="LIPASE_GDXG_HIS"/>
    <property type="match status" value="1"/>
</dbReference>
<sequence>MTDQTSTVSSARGADLDPDIRQFVARMSAAFASYPNFNNLPFPEMRRACEQVRAPWAAGGPVMSQRTERMVPTPAGDVRVRIHNPSLRAEKPALIYMHGGGWTTFSIDTHDRLMREYAARGDVVVIGVDYALSPEVKFPAAQQQIAAVARWARQHGAELGIHRERIALGGDSAGGNLAITTALRLRDEGDAGAVHAIVTNYAVTDIYSTPEALQRYGHEGYMLGADEMANFWENYLRSPEDSKNPLVCPVHADLRGLPPVFMVIPECDILTEQNWRLARQLEQAGVRVTPSFYEGASHSFLEAMSISALSNRAIDDTARWLRETLEPSRP</sequence>
<evidence type="ECO:0000256" key="2">
    <source>
        <dbReference type="ARBA" id="ARBA00022801"/>
    </source>
</evidence>
<gene>
    <name evidence="4" type="ORF">GCM10011487_11200</name>
</gene>
<dbReference type="Proteomes" id="UP000445000">
    <property type="component" value="Unassembled WGS sequence"/>
</dbReference>
<dbReference type="Gene3D" id="3.40.50.1820">
    <property type="entry name" value="alpha/beta hydrolase"/>
    <property type="match status" value="1"/>
</dbReference>
<dbReference type="GO" id="GO:0004806">
    <property type="term" value="F:triacylglycerol lipase activity"/>
    <property type="evidence" value="ECO:0007669"/>
    <property type="project" value="TreeGrafter"/>
</dbReference>
<dbReference type="InterPro" id="IPR013094">
    <property type="entry name" value="AB_hydrolase_3"/>
</dbReference>
<comment type="similarity">
    <text evidence="1">Belongs to the 'GDXG' lipolytic enzyme family.</text>
</comment>
<dbReference type="GO" id="GO:0019433">
    <property type="term" value="P:triglyceride catabolic process"/>
    <property type="evidence" value="ECO:0007669"/>
    <property type="project" value="TreeGrafter"/>
</dbReference>
<protein>
    <submittedName>
        <fullName evidence="4">Acetylesterase</fullName>
    </submittedName>
</protein>
<proteinExistence type="inferred from homology"/>
<reference evidence="5" key="1">
    <citation type="submission" date="2020-01" db="EMBL/GenBank/DDBJ databases">
        <title>'Steroidobacter agaridevorans' sp. nov., agar-degrading bacteria isolated from rhizosphere soils.</title>
        <authorList>
            <person name="Ikenaga M."/>
            <person name="Kataoka M."/>
            <person name="Murouchi A."/>
            <person name="Katsuragi S."/>
            <person name="Sakai M."/>
        </authorList>
    </citation>
    <scope>NUCLEOTIDE SEQUENCE [LARGE SCALE GENOMIC DNA]</scope>
    <source>
        <strain evidence="5">YU21-B</strain>
    </source>
</reference>
<accession>A0A829Y7C4</accession>
<dbReference type="GO" id="GO:0004771">
    <property type="term" value="F:sterol ester esterase activity"/>
    <property type="evidence" value="ECO:0007669"/>
    <property type="project" value="TreeGrafter"/>
</dbReference>
<dbReference type="Pfam" id="PF07859">
    <property type="entry name" value="Abhydrolase_3"/>
    <property type="match status" value="1"/>
</dbReference>
<evidence type="ECO:0000259" key="3">
    <source>
        <dbReference type="Pfam" id="PF07859"/>
    </source>
</evidence>
<evidence type="ECO:0000313" key="4">
    <source>
        <dbReference type="EMBL" id="GFE79120.1"/>
    </source>
</evidence>
<feature type="domain" description="Alpha/beta hydrolase fold-3" evidence="3">
    <location>
        <begin position="94"/>
        <end position="301"/>
    </location>
</feature>
<evidence type="ECO:0000256" key="1">
    <source>
        <dbReference type="ARBA" id="ARBA00010515"/>
    </source>
</evidence>
<dbReference type="AlphaFoldDB" id="A0A829Y7C4"/>
<dbReference type="GO" id="GO:0005829">
    <property type="term" value="C:cytosol"/>
    <property type="evidence" value="ECO:0007669"/>
    <property type="project" value="TreeGrafter"/>
</dbReference>
<comment type="caution">
    <text evidence="4">The sequence shown here is derived from an EMBL/GenBank/DDBJ whole genome shotgun (WGS) entry which is preliminary data.</text>
</comment>
<organism evidence="4 5">
    <name type="scientific">Steroidobacter agaridevorans</name>
    <dbReference type="NCBI Taxonomy" id="2695856"/>
    <lineage>
        <taxon>Bacteria</taxon>
        <taxon>Pseudomonadati</taxon>
        <taxon>Pseudomonadota</taxon>
        <taxon>Gammaproteobacteria</taxon>
        <taxon>Steroidobacterales</taxon>
        <taxon>Steroidobacteraceae</taxon>
        <taxon>Steroidobacter</taxon>
    </lineage>
</organism>
<keyword evidence="2" id="KW-0378">Hydrolase</keyword>
<dbReference type="RefSeq" id="WP_161810924.1">
    <property type="nucleotide sequence ID" value="NZ_BLJN01000001.1"/>
</dbReference>
<name>A0A829Y7C4_9GAMM</name>
<dbReference type="InterPro" id="IPR002168">
    <property type="entry name" value="Lipase_GDXG_HIS_AS"/>
</dbReference>
<dbReference type="EMBL" id="BLJN01000001">
    <property type="protein sequence ID" value="GFE79120.1"/>
    <property type="molecule type" value="Genomic_DNA"/>
</dbReference>
<dbReference type="PANTHER" id="PTHR23025:SF4">
    <property type="entry name" value="ALPHA_BETA HYDROLASE FOLD-3 DOMAIN-CONTAINING PROTEIN"/>
    <property type="match status" value="1"/>
</dbReference>
<keyword evidence="5" id="KW-1185">Reference proteome</keyword>